<feature type="compositionally biased region" description="Pro residues" evidence="1">
    <location>
        <begin position="62"/>
        <end position="93"/>
    </location>
</feature>
<feature type="region of interest" description="Disordered" evidence="1">
    <location>
        <begin position="1"/>
        <end position="22"/>
    </location>
</feature>
<feature type="region of interest" description="Disordered" evidence="1">
    <location>
        <begin position="171"/>
        <end position="196"/>
    </location>
</feature>
<gene>
    <name evidence="2" type="ORF">ABVK25_002812</name>
</gene>
<feature type="region of interest" description="Disordered" evidence="1">
    <location>
        <begin position="54"/>
        <end position="130"/>
    </location>
</feature>
<dbReference type="EMBL" id="JBHFEH010000006">
    <property type="protein sequence ID" value="KAL2057073.1"/>
    <property type="molecule type" value="Genomic_DNA"/>
</dbReference>
<accession>A0ABR4BGW9</accession>
<evidence type="ECO:0000256" key="1">
    <source>
        <dbReference type="SAM" id="MobiDB-lite"/>
    </source>
</evidence>
<evidence type="ECO:0000313" key="2">
    <source>
        <dbReference type="EMBL" id="KAL2057073.1"/>
    </source>
</evidence>
<sequence length="196" mass="21414">MASGTRSAIRAFSPEQESSLNKRFDDISAVINAKIDAKFDEILRILRQQQMSPVLPSIETSPPAPPTALPAPPPAPPTAPPAPPPAPPAPPPLTSIWNPQKKLLQAEDVGFFDPEFQAEQEHGKSTPGPVVNAGKHAYYLDVFVFVEHRPRLYQGKENSKAACSYIIDTLPDSTPRYADEDPDDPLEHSDDYSDHG</sequence>
<protein>
    <submittedName>
        <fullName evidence="2">Uncharacterized protein</fullName>
    </submittedName>
</protein>
<reference evidence="2 3" key="1">
    <citation type="submission" date="2024-09" db="EMBL/GenBank/DDBJ databases">
        <title>Rethinking Asexuality: The Enigmatic Case of Functional Sexual Genes in Lepraria (Stereocaulaceae).</title>
        <authorList>
            <person name="Doellman M."/>
            <person name="Sun Y."/>
            <person name="Barcenas-Pena A."/>
            <person name="Lumbsch H.T."/>
            <person name="Grewe F."/>
        </authorList>
    </citation>
    <scope>NUCLEOTIDE SEQUENCE [LARGE SCALE GENOMIC DNA]</scope>
    <source>
        <strain evidence="2 3">Grewe 0041</strain>
    </source>
</reference>
<feature type="compositionally biased region" description="Basic and acidic residues" evidence="1">
    <location>
        <begin position="185"/>
        <end position="196"/>
    </location>
</feature>
<evidence type="ECO:0000313" key="3">
    <source>
        <dbReference type="Proteomes" id="UP001590951"/>
    </source>
</evidence>
<keyword evidence="3" id="KW-1185">Reference proteome</keyword>
<name>A0ABR4BGW9_9LECA</name>
<organism evidence="2 3">
    <name type="scientific">Lepraria finkii</name>
    <dbReference type="NCBI Taxonomy" id="1340010"/>
    <lineage>
        <taxon>Eukaryota</taxon>
        <taxon>Fungi</taxon>
        <taxon>Dikarya</taxon>
        <taxon>Ascomycota</taxon>
        <taxon>Pezizomycotina</taxon>
        <taxon>Lecanoromycetes</taxon>
        <taxon>OSLEUM clade</taxon>
        <taxon>Lecanoromycetidae</taxon>
        <taxon>Lecanorales</taxon>
        <taxon>Lecanorineae</taxon>
        <taxon>Stereocaulaceae</taxon>
        <taxon>Lepraria</taxon>
    </lineage>
</organism>
<comment type="caution">
    <text evidence="2">The sequence shown here is derived from an EMBL/GenBank/DDBJ whole genome shotgun (WGS) entry which is preliminary data.</text>
</comment>
<proteinExistence type="predicted"/>
<dbReference type="Proteomes" id="UP001590951">
    <property type="component" value="Unassembled WGS sequence"/>
</dbReference>